<sequence>MPTVRGPSWCALQSSCACYRRILSTNMVCLILARGDSLRGANVLGPNSNANPTLSPRDFGSKGKKDPLSATNFYTATQAAANLQVPMVRRVWEAGSKCADHSKPSLLDECGSGADGRQRPDSRLCVRKASGASSTPLRSIALALSPTVIAHRREIMLELLLNDRAPLGLISVTQKVPWRELGTDTAVGTLASEIADLDHKPNLCDSILRTRTQKYPDFLEVSLTSPRPLTLSTLISEGVNCGDEERARRRNPQTEITTSGSLGFQTYHVTKTCVKMRNDQCRGRMRRTPPASLWAQDCWRLWSLLLDIAARQHSNDVVNGTGVSTLWISITYPPQPVLIYGKSMARILHSGLSELPPVTSQSENKPLLNDASGNSVCDPAVRQCAEVKIYDWKSISTHIFRVSTAVATSADKEFVNYGNFSSDKNIFGHCLMLSDSFTGTWNQHFLNMYEDLPERKTSQRKLTKMEHGYKHFSQFILLPLLTIRYPELLKKPMEEYDGLCRWAAESSTCIKNQFKKSMETEARGKHTERSRTYRLKLASTKRYISAKNYEAKHMSGAGPGPSSFSKNTRIILHVGSALRGLRQPPSLFKRFGSVLSGTRHALTLEVMWGIWNAFSNMECPFPTFQKNGSSKLRQTPGVKIESSRVMGSRNPGFKICFRTLVCSGLETSDDVERWKDHQNHACERAYGPLLRRWVNNELRFTDEEPEGGGQVSKSMEKGGPSQLADFPWNTNTLMAPIFVLTASSNDLCTVYLFLALLVGGPRGPLPAYLAYSPLFILKSPGKWTQLEGWNVVILNDDDFHHIYFMLPMPYAQNRCMPCVKYALPTPPKFLEYISRTCAKISRIGTICFNSTQTDLQPSRRQYNIQGLVFELVARALISIPKWCLFKTYAAKTPRCLRNHIHSGVSFEITNLILDFHICNYRKVQSKSAVVIINSSRNIIKANAQATISNLSPFISDLPYQAISFTHLALPLPLNHLYLYFSSPEYLITNETSSHRAAMSLISYPAKCVSLHKNVCKSSSWLNTLKLDP</sequence>
<name>A0ACB6R2H9_9PLEO</name>
<evidence type="ECO:0000313" key="2">
    <source>
        <dbReference type="Proteomes" id="UP000799755"/>
    </source>
</evidence>
<gene>
    <name evidence="1" type="ORF">BDR25DRAFT_352877</name>
</gene>
<proteinExistence type="predicted"/>
<organism evidence="1 2">
    <name type="scientific">Lindgomyces ingoldianus</name>
    <dbReference type="NCBI Taxonomy" id="673940"/>
    <lineage>
        <taxon>Eukaryota</taxon>
        <taxon>Fungi</taxon>
        <taxon>Dikarya</taxon>
        <taxon>Ascomycota</taxon>
        <taxon>Pezizomycotina</taxon>
        <taxon>Dothideomycetes</taxon>
        <taxon>Pleosporomycetidae</taxon>
        <taxon>Pleosporales</taxon>
        <taxon>Lindgomycetaceae</taxon>
        <taxon>Lindgomyces</taxon>
    </lineage>
</organism>
<reference evidence="1" key="1">
    <citation type="journal article" date="2020" name="Stud. Mycol.">
        <title>101 Dothideomycetes genomes: a test case for predicting lifestyles and emergence of pathogens.</title>
        <authorList>
            <person name="Haridas S."/>
            <person name="Albert R."/>
            <person name="Binder M."/>
            <person name="Bloem J."/>
            <person name="Labutti K."/>
            <person name="Salamov A."/>
            <person name="Andreopoulos B."/>
            <person name="Baker S."/>
            <person name="Barry K."/>
            <person name="Bills G."/>
            <person name="Bluhm B."/>
            <person name="Cannon C."/>
            <person name="Castanera R."/>
            <person name="Culley D."/>
            <person name="Daum C."/>
            <person name="Ezra D."/>
            <person name="Gonzalez J."/>
            <person name="Henrissat B."/>
            <person name="Kuo A."/>
            <person name="Liang C."/>
            <person name="Lipzen A."/>
            <person name="Lutzoni F."/>
            <person name="Magnuson J."/>
            <person name="Mondo S."/>
            <person name="Nolan M."/>
            <person name="Ohm R."/>
            <person name="Pangilinan J."/>
            <person name="Park H.-J."/>
            <person name="Ramirez L."/>
            <person name="Alfaro M."/>
            <person name="Sun H."/>
            <person name="Tritt A."/>
            <person name="Yoshinaga Y."/>
            <person name="Zwiers L.-H."/>
            <person name="Turgeon B."/>
            <person name="Goodwin S."/>
            <person name="Spatafora J."/>
            <person name="Crous P."/>
            <person name="Grigoriev I."/>
        </authorList>
    </citation>
    <scope>NUCLEOTIDE SEQUENCE</scope>
    <source>
        <strain evidence="1">ATCC 200398</strain>
    </source>
</reference>
<comment type="caution">
    <text evidence="1">The sequence shown here is derived from an EMBL/GenBank/DDBJ whole genome shotgun (WGS) entry which is preliminary data.</text>
</comment>
<accession>A0ACB6R2H9</accession>
<protein>
    <submittedName>
        <fullName evidence="1">Uncharacterized protein</fullName>
    </submittedName>
</protein>
<evidence type="ECO:0000313" key="1">
    <source>
        <dbReference type="EMBL" id="KAF2473454.1"/>
    </source>
</evidence>
<dbReference type="Proteomes" id="UP000799755">
    <property type="component" value="Unassembled WGS sequence"/>
</dbReference>
<dbReference type="EMBL" id="MU003500">
    <property type="protein sequence ID" value="KAF2473454.1"/>
    <property type="molecule type" value="Genomic_DNA"/>
</dbReference>
<keyword evidence="2" id="KW-1185">Reference proteome</keyword>